<dbReference type="Pfam" id="PF12146">
    <property type="entry name" value="Hydrolase_4"/>
    <property type="match status" value="1"/>
</dbReference>
<dbReference type="KEGG" id="stab:STABA_v1c08510"/>
<keyword evidence="1" id="KW-0472">Membrane</keyword>
<dbReference type="RefSeq" id="WP_156006929.1">
    <property type="nucleotide sequence ID" value="NZ_CP046276.1"/>
</dbReference>
<evidence type="ECO:0000256" key="1">
    <source>
        <dbReference type="SAM" id="Phobius"/>
    </source>
</evidence>
<dbReference type="SUPFAM" id="SSF53474">
    <property type="entry name" value="alpha/beta-Hydrolases"/>
    <property type="match status" value="1"/>
</dbReference>
<evidence type="ECO:0000313" key="4">
    <source>
        <dbReference type="Proteomes" id="UP000424468"/>
    </source>
</evidence>
<protein>
    <recommendedName>
        <fullName evidence="2">Serine aminopeptidase S33 domain-containing protein</fullName>
    </recommendedName>
</protein>
<dbReference type="Proteomes" id="UP000424468">
    <property type="component" value="Chromosome"/>
</dbReference>
<keyword evidence="1" id="KW-0812">Transmembrane</keyword>
<keyword evidence="1" id="KW-1133">Transmembrane helix</keyword>
<accession>A0A6I6C9D1</accession>
<dbReference type="Gene3D" id="3.40.50.1820">
    <property type="entry name" value="alpha/beta hydrolase"/>
    <property type="match status" value="1"/>
</dbReference>
<dbReference type="AlphaFoldDB" id="A0A6I6C9D1"/>
<dbReference type="EMBL" id="CP046276">
    <property type="protein sequence ID" value="QGS52206.1"/>
    <property type="molecule type" value="Genomic_DNA"/>
</dbReference>
<dbReference type="InterPro" id="IPR022742">
    <property type="entry name" value="Hydrolase_4"/>
</dbReference>
<name>A0A6I6C9D1_9MOLU</name>
<organism evidence="3 4">
    <name type="scientific">Spiroplasma tabanidicola</name>
    <dbReference type="NCBI Taxonomy" id="324079"/>
    <lineage>
        <taxon>Bacteria</taxon>
        <taxon>Bacillati</taxon>
        <taxon>Mycoplasmatota</taxon>
        <taxon>Mollicutes</taxon>
        <taxon>Entomoplasmatales</taxon>
        <taxon>Spiroplasmataceae</taxon>
        <taxon>Spiroplasma</taxon>
    </lineage>
</organism>
<sequence>MVWEPLLELITPIFYIIGATFLFFIFLYFLHRFIKMSSLKFKTQAKQRGEFVDLKSYKTKDGYDLSLNGQINKKNKKIIISIHDFKSTKNEYDNLISYFIKKNLDIDIIAYDQRGCGKNAVYKDASQATFISDLDEIIESINEKYPKKKIILLTSGFSSHMALYFSSNPKIEKIIITSFKINKGYRNGISNIIKCIIGFIFYQKIKLKDKLNGIDLIDDEKISKEIDVNHLEKGTYTFRETLQNYIIKRRTKKYINNAKCKITLILPNLDIYTKQKKLAKFINKLDKQKYKLNTLKDCKHFWLYKYNEQNFENIISKI</sequence>
<feature type="transmembrane region" description="Helical" evidence="1">
    <location>
        <begin position="12"/>
        <end position="30"/>
    </location>
</feature>
<reference evidence="3 4" key="1">
    <citation type="submission" date="2019-11" db="EMBL/GenBank/DDBJ databases">
        <title>Complete genome sequence of Spiroplasma tabanidicola TAUS-1 (DSM 22603).</title>
        <authorList>
            <person name="Huang C.-T."/>
            <person name="Lin Y.-C."/>
            <person name="Kuo C.-H."/>
        </authorList>
    </citation>
    <scope>NUCLEOTIDE SEQUENCE [LARGE SCALE GENOMIC DNA]</scope>
    <source>
        <strain evidence="3 4">TAUS-1</strain>
    </source>
</reference>
<gene>
    <name evidence="3" type="ORF">STABA_v1c08510</name>
</gene>
<dbReference type="InterPro" id="IPR029058">
    <property type="entry name" value="AB_hydrolase_fold"/>
</dbReference>
<evidence type="ECO:0000313" key="3">
    <source>
        <dbReference type="EMBL" id="QGS52206.1"/>
    </source>
</evidence>
<proteinExistence type="predicted"/>
<feature type="domain" description="Serine aminopeptidase S33" evidence="2">
    <location>
        <begin position="74"/>
        <end position="300"/>
    </location>
</feature>
<dbReference type="OrthoDB" id="390246at2"/>
<keyword evidence="4" id="KW-1185">Reference proteome</keyword>
<evidence type="ECO:0000259" key="2">
    <source>
        <dbReference type="Pfam" id="PF12146"/>
    </source>
</evidence>